<dbReference type="Proteomes" id="UP001157091">
    <property type="component" value="Unassembled WGS sequence"/>
</dbReference>
<evidence type="ECO:0000313" key="1">
    <source>
        <dbReference type="EMBL" id="GMA24419.1"/>
    </source>
</evidence>
<organism evidence="1 2">
    <name type="scientific">Luteimicrobium album</name>
    <dbReference type="NCBI Taxonomy" id="1054550"/>
    <lineage>
        <taxon>Bacteria</taxon>
        <taxon>Bacillati</taxon>
        <taxon>Actinomycetota</taxon>
        <taxon>Actinomycetes</taxon>
        <taxon>Micrococcales</taxon>
        <taxon>Luteimicrobium</taxon>
    </lineage>
</organism>
<comment type="caution">
    <text evidence="1">The sequence shown here is derived from an EMBL/GenBank/DDBJ whole genome shotgun (WGS) entry which is preliminary data.</text>
</comment>
<gene>
    <name evidence="1" type="ORF">GCM10025864_21780</name>
</gene>
<protein>
    <submittedName>
        <fullName evidence="1">Uncharacterized protein</fullName>
    </submittedName>
</protein>
<evidence type="ECO:0000313" key="2">
    <source>
        <dbReference type="Proteomes" id="UP001157091"/>
    </source>
</evidence>
<proteinExistence type="predicted"/>
<reference evidence="2" key="1">
    <citation type="journal article" date="2019" name="Int. J. Syst. Evol. Microbiol.">
        <title>The Global Catalogue of Microorganisms (GCM) 10K type strain sequencing project: providing services to taxonomists for standard genome sequencing and annotation.</title>
        <authorList>
            <consortium name="The Broad Institute Genomics Platform"/>
            <consortium name="The Broad Institute Genome Sequencing Center for Infectious Disease"/>
            <person name="Wu L."/>
            <person name="Ma J."/>
        </authorList>
    </citation>
    <scope>NUCLEOTIDE SEQUENCE [LARGE SCALE GENOMIC DNA]</scope>
    <source>
        <strain evidence="2">NBRC 106348</strain>
    </source>
</reference>
<dbReference type="EMBL" id="BSUK01000001">
    <property type="protein sequence ID" value="GMA24419.1"/>
    <property type="molecule type" value="Genomic_DNA"/>
</dbReference>
<dbReference type="RefSeq" id="WP_284293223.1">
    <property type="nucleotide sequence ID" value="NZ_BSUK01000001.1"/>
</dbReference>
<keyword evidence="2" id="KW-1185">Reference proteome</keyword>
<name>A0ABQ6I382_9MICO</name>
<sequence length="348" mass="37032">MGLFGRRRATDPSSWRELWEALGPLGGRLTPEAVRRWEDIVATSPPAFIEAASEQLGHAYRLLGTEAHAREIGPGAFEGTGRPFAAERFGRVVDAVVVAGPDAVARVAADATAVRSYAAAVPLLDPVLAYRGDGDVTLGVELLRIRDRSRFERGAELRAPRSRRFVTSAADLDRDALRAWPSLRGRQPGQVWTGIRDPEEPWLEVDASDLDVVPGASDLGDVEATRAAQHARDAPGSWYGAGLAAAERLFTALGPDALGPDAATAGVALVSLELEHPADPKVDGPDLEPGQWAEMLSVPLVLDPTDAATTEGDARTGVLARACARRLLDLPLVATSQNLPTLKRLAGF</sequence>
<accession>A0ABQ6I382</accession>